<feature type="transmembrane region" description="Helical" evidence="1">
    <location>
        <begin position="198"/>
        <end position="218"/>
    </location>
</feature>
<proteinExistence type="predicted"/>
<feature type="transmembrane region" description="Helical" evidence="1">
    <location>
        <begin position="156"/>
        <end position="178"/>
    </location>
</feature>
<keyword evidence="3" id="KW-1185">Reference proteome</keyword>
<gene>
    <name evidence="2" type="ORF">J3D65DRAFT_68328</name>
</gene>
<evidence type="ECO:0000256" key="1">
    <source>
        <dbReference type="SAM" id="Phobius"/>
    </source>
</evidence>
<evidence type="ECO:0000313" key="3">
    <source>
        <dbReference type="Proteomes" id="UP001360953"/>
    </source>
</evidence>
<name>A0ABR1LEV9_9PEZI</name>
<dbReference type="EMBL" id="JBBPEH010000010">
    <property type="protein sequence ID" value="KAK7533056.1"/>
    <property type="molecule type" value="Genomic_DNA"/>
</dbReference>
<sequence>MRHGPNFRRRANLCRPINMTTTTKHGTQKPTKTSPACLEPELRSRPHFDLRSTDRISWSGRFGTRECASLVLRGTIFQLRFWIKPYADSACQRARTLSPEQPLDFSFPWVSCVAQRDVHGTWRLGSYQREGDNTNVTAQAAEVASSSRENSGFLPFLLLLSLLLLPLPILFFLFLYLLPRRRMLGGCIAVRCCPITHILTIFFSFPSLCGSLLPATSYRRLHVRVLKKCFVFQSMFSCVHFLPFVLSVVPLS</sequence>
<comment type="caution">
    <text evidence="2">The sequence shown here is derived from an EMBL/GenBank/DDBJ whole genome shotgun (WGS) entry which is preliminary data.</text>
</comment>
<accession>A0ABR1LEV9</accession>
<keyword evidence="1" id="KW-1133">Transmembrane helix</keyword>
<organism evidence="2 3">
    <name type="scientific">Phyllosticta citribraziliensis</name>
    <dbReference type="NCBI Taxonomy" id="989973"/>
    <lineage>
        <taxon>Eukaryota</taxon>
        <taxon>Fungi</taxon>
        <taxon>Dikarya</taxon>
        <taxon>Ascomycota</taxon>
        <taxon>Pezizomycotina</taxon>
        <taxon>Dothideomycetes</taxon>
        <taxon>Dothideomycetes incertae sedis</taxon>
        <taxon>Botryosphaeriales</taxon>
        <taxon>Phyllostictaceae</taxon>
        <taxon>Phyllosticta</taxon>
    </lineage>
</organism>
<reference evidence="2 3" key="1">
    <citation type="submission" date="2024-04" db="EMBL/GenBank/DDBJ databases">
        <title>Phyllosticta paracitricarpa is synonymous to the EU quarantine fungus P. citricarpa based on phylogenomic analyses.</title>
        <authorList>
            <consortium name="Lawrence Berkeley National Laboratory"/>
            <person name="Van ingen-buijs V.A."/>
            <person name="Van westerhoven A.C."/>
            <person name="Haridas S."/>
            <person name="Skiadas P."/>
            <person name="Martin F."/>
            <person name="Groenewald J.Z."/>
            <person name="Crous P.W."/>
            <person name="Seidl M.F."/>
        </authorList>
    </citation>
    <scope>NUCLEOTIDE SEQUENCE [LARGE SCALE GENOMIC DNA]</scope>
    <source>
        <strain evidence="2 3">CPC 17464</strain>
    </source>
</reference>
<feature type="transmembrane region" description="Helical" evidence="1">
    <location>
        <begin position="230"/>
        <end position="249"/>
    </location>
</feature>
<keyword evidence="1" id="KW-0472">Membrane</keyword>
<protein>
    <submittedName>
        <fullName evidence="2">Uncharacterized protein</fullName>
    </submittedName>
</protein>
<dbReference type="Proteomes" id="UP001360953">
    <property type="component" value="Unassembled WGS sequence"/>
</dbReference>
<evidence type="ECO:0000313" key="2">
    <source>
        <dbReference type="EMBL" id="KAK7533056.1"/>
    </source>
</evidence>
<dbReference type="GeneID" id="92036674"/>
<keyword evidence="1" id="KW-0812">Transmembrane</keyword>
<dbReference type="RefSeq" id="XP_066652449.1">
    <property type="nucleotide sequence ID" value="XM_066803768.1"/>
</dbReference>